<accession>A0A368LI53</accession>
<dbReference type="GeneID" id="303189495"/>
<protein>
    <submittedName>
        <fullName evidence="2">NAD-dependent epimerase/dehydratase family protein</fullName>
    </submittedName>
</protein>
<dbReference type="PANTHER" id="PTHR48079:SF6">
    <property type="entry name" value="NAD(P)-BINDING DOMAIN-CONTAINING PROTEIN-RELATED"/>
    <property type="match status" value="1"/>
</dbReference>
<reference evidence="2 3" key="1">
    <citation type="journal article" date="2017" name="Elife">
        <title>Extensive horizontal gene transfer in cheese-associated bacteria.</title>
        <authorList>
            <person name="Bonham K.S."/>
            <person name="Wolfe B.E."/>
            <person name="Dutton R.J."/>
        </authorList>
    </citation>
    <scope>NUCLEOTIDE SEQUENCE [LARGE SCALE GENOMIC DNA]</scope>
    <source>
        <strain evidence="2 3">JB196</strain>
    </source>
</reference>
<feature type="domain" description="NAD-dependent epimerase/dehydratase" evidence="1">
    <location>
        <begin position="12"/>
        <end position="215"/>
    </location>
</feature>
<name>A0A368LI53_9VIBR</name>
<evidence type="ECO:0000259" key="1">
    <source>
        <dbReference type="Pfam" id="PF01370"/>
    </source>
</evidence>
<sequence>MNQQQISICGCGWLGLPLAKSFVQNKFSVFGSKQSPDDVQALLKEGINGVALSLPINLDLLIESNTSNLASFFQFNVLVINVPPGRSTNSAEVFKQKIQNLSHMAKRFGGEKIIFISTTSVYADCMGEVTEETSTAPNTESGHAHVWIEQWLKEEWQENLVVLRLAGLIGRDRHPVKHIVKRFESTLLPLENGLTPVNLIHQDDVITAIHSIVNHWPSQKILHLAAPTHPSRSEYYRGMAKRIGLLPPEFIDNGEKSKVISANQTIKALNIKLKYADLMKTLPYQ</sequence>
<dbReference type="PANTHER" id="PTHR48079">
    <property type="entry name" value="PROTEIN YEEZ"/>
    <property type="match status" value="1"/>
</dbReference>
<dbReference type="OrthoDB" id="751203at2"/>
<dbReference type="SUPFAM" id="SSF51735">
    <property type="entry name" value="NAD(P)-binding Rossmann-fold domains"/>
    <property type="match status" value="1"/>
</dbReference>
<dbReference type="Pfam" id="PF01370">
    <property type="entry name" value="Epimerase"/>
    <property type="match status" value="1"/>
</dbReference>
<proteinExistence type="predicted"/>
<dbReference type="RefSeq" id="WP_086961308.1">
    <property type="nucleotide sequence ID" value="NZ_AP018681.1"/>
</dbReference>
<dbReference type="Proteomes" id="UP000252479">
    <property type="component" value="Unassembled WGS sequence"/>
</dbReference>
<dbReference type="Gene3D" id="3.40.50.720">
    <property type="entry name" value="NAD(P)-binding Rossmann-like Domain"/>
    <property type="match status" value="1"/>
</dbReference>
<organism evidence="2 3">
    <name type="scientific">Vibrio casei</name>
    <dbReference type="NCBI Taxonomy" id="673372"/>
    <lineage>
        <taxon>Bacteria</taxon>
        <taxon>Pseudomonadati</taxon>
        <taxon>Pseudomonadota</taxon>
        <taxon>Gammaproteobacteria</taxon>
        <taxon>Vibrionales</taxon>
        <taxon>Vibrionaceae</taxon>
        <taxon>Vibrio</taxon>
    </lineage>
</organism>
<gene>
    <name evidence="2" type="ORF">CIK83_11235</name>
</gene>
<evidence type="ECO:0000313" key="3">
    <source>
        <dbReference type="Proteomes" id="UP000252479"/>
    </source>
</evidence>
<dbReference type="InterPro" id="IPR001509">
    <property type="entry name" value="Epimerase_deHydtase"/>
</dbReference>
<dbReference type="GO" id="GO:0004029">
    <property type="term" value="F:aldehyde dehydrogenase (NAD+) activity"/>
    <property type="evidence" value="ECO:0007669"/>
    <property type="project" value="TreeGrafter"/>
</dbReference>
<comment type="caution">
    <text evidence="2">The sequence shown here is derived from an EMBL/GenBank/DDBJ whole genome shotgun (WGS) entry which is preliminary data.</text>
</comment>
<dbReference type="InterPro" id="IPR036291">
    <property type="entry name" value="NAD(P)-bd_dom_sf"/>
</dbReference>
<keyword evidence="3" id="KW-1185">Reference proteome</keyword>
<dbReference type="AlphaFoldDB" id="A0A368LI53"/>
<dbReference type="EMBL" id="QPGL01000002">
    <property type="protein sequence ID" value="RCS70043.1"/>
    <property type="molecule type" value="Genomic_DNA"/>
</dbReference>
<dbReference type="InterPro" id="IPR051783">
    <property type="entry name" value="NAD(P)-dependent_oxidoreduct"/>
</dbReference>
<evidence type="ECO:0000313" key="2">
    <source>
        <dbReference type="EMBL" id="RCS70043.1"/>
    </source>
</evidence>
<dbReference type="GO" id="GO:0005737">
    <property type="term" value="C:cytoplasm"/>
    <property type="evidence" value="ECO:0007669"/>
    <property type="project" value="TreeGrafter"/>
</dbReference>